<protein>
    <recommendedName>
        <fullName evidence="3">Phytase-like domain-containing protein</fullName>
    </recommendedName>
</protein>
<reference evidence="4" key="1">
    <citation type="journal article" date="2020" name="Stud. Mycol.">
        <title>101 Dothideomycetes genomes: a test case for predicting lifestyles and emergence of pathogens.</title>
        <authorList>
            <person name="Haridas S."/>
            <person name="Albert R."/>
            <person name="Binder M."/>
            <person name="Bloem J."/>
            <person name="Labutti K."/>
            <person name="Salamov A."/>
            <person name="Andreopoulos B."/>
            <person name="Baker S."/>
            <person name="Barry K."/>
            <person name="Bills G."/>
            <person name="Bluhm B."/>
            <person name="Cannon C."/>
            <person name="Castanera R."/>
            <person name="Culley D."/>
            <person name="Daum C."/>
            <person name="Ezra D."/>
            <person name="Gonzalez J."/>
            <person name="Henrissat B."/>
            <person name="Kuo A."/>
            <person name="Liang C."/>
            <person name="Lipzen A."/>
            <person name="Lutzoni F."/>
            <person name="Magnuson J."/>
            <person name="Mondo S."/>
            <person name="Nolan M."/>
            <person name="Ohm R."/>
            <person name="Pangilinan J."/>
            <person name="Park H.-J."/>
            <person name="Ramirez L."/>
            <person name="Alfaro M."/>
            <person name="Sun H."/>
            <person name="Tritt A."/>
            <person name="Yoshinaga Y."/>
            <person name="Zwiers L.-H."/>
            <person name="Turgeon B."/>
            <person name="Goodwin S."/>
            <person name="Spatafora J."/>
            <person name="Crous P."/>
            <person name="Grigoriev I."/>
        </authorList>
    </citation>
    <scope>NUCLEOTIDE SEQUENCE</scope>
    <source>
        <strain evidence="4">CBS 115976</strain>
    </source>
</reference>
<dbReference type="EMBL" id="MU004246">
    <property type="protein sequence ID" value="KAF2663398.1"/>
    <property type="molecule type" value="Genomic_DNA"/>
</dbReference>
<keyword evidence="2" id="KW-0732">Signal</keyword>
<sequence>MRNTLMLAVAFGAAAVSAAPKQSKQPKPSATPIPVNTTASSTTCNGKQYAYKNFAGYGFVPYDARDSRKDTIGGIGSSAAIEKDSWELVGKNKYSGILWGLPDRGFNVYGTINYQPRIQKFKITFDAGQTTGSPNNTNVKLVYKETIFLTDPSGTPMTGLDGDIKAGSHASFPGFPDLPVVHYTGDGFGNNGTGGTRVPLDAEGLVLNDDGSFWISDEYGPYVYKFNSNGKMIEAIRPPNAFIPQRNGTESFSADSPPIYNPKADPSPADPVTGRQNNQGLEGLTISPNGKKLFTLMQSALRQDGGNGGSSNRYYDRFLTYDITGKTPKATGEYVVKLPLAADGKTAAQSEIHYISDTQFFVLARDSNHGVGLPDGLSTYRHIDVFDISNATNILGKYDDTNGTIVTAVKAATLKSDINIATYCSFLNYNDNTQLGKFGLHNGGAQDAGLLNEKWESIAMVPVHSDDDDIVINKDGSQDYFVFSLSDNDFRAIDVYVNSGKTLLHDTVNAQNQVLVFKISLPKGAKPLVG</sequence>
<dbReference type="PANTHER" id="PTHR37957:SF1">
    <property type="entry name" value="PHYTASE-LIKE DOMAIN-CONTAINING PROTEIN"/>
    <property type="match status" value="1"/>
</dbReference>
<dbReference type="PANTHER" id="PTHR37957">
    <property type="entry name" value="BLR7070 PROTEIN"/>
    <property type="match status" value="1"/>
</dbReference>
<dbReference type="Pfam" id="PF13449">
    <property type="entry name" value="Phytase-like"/>
    <property type="match status" value="1"/>
</dbReference>
<gene>
    <name evidence="4" type="ORF">BT63DRAFT_126209</name>
</gene>
<evidence type="ECO:0000313" key="5">
    <source>
        <dbReference type="Proteomes" id="UP000799302"/>
    </source>
</evidence>
<evidence type="ECO:0000313" key="4">
    <source>
        <dbReference type="EMBL" id="KAF2663398.1"/>
    </source>
</evidence>
<proteinExistence type="predicted"/>
<feature type="domain" description="Phytase-like" evidence="3">
    <location>
        <begin position="96"/>
        <end position="464"/>
    </location>
</feature>
<organism evidence="4 5">
    <name type="scientific">Microthyrium microscopicum</name>
    <dbReference type="NCBI Taxonomy" id="703497"/>
    <lineage>
        <taxon>Eukaryota</taxon>
        <taxon>Fungi</taxon>
        <taxon>Dikarya</taxon>
        <taxon>Ascomycota</taxon>
        <taxon>Pezizomycotina</taxon>
        <taxon>Dothideomycetes</taxon>
        <taxon>Dothideomycetes incertae sedis</taxon>
        <taxon>Microthyriales</taxon>
        <taxon>Microthyriaceae</taxon>
        <taxon>Microthyrium</taxon>
    </lineage>
</organism>
<feature type="region of interest" description="Disordered" evidence="1">
    <location>
        <begin position="247"/>
        <end position="284"/>
    </location>
</feature>
<name>A0A6A6TX04_9PEZI</name>
<feature type="chain" id="PRO_5025388897" description="Phytase-like domain-containing protein" evidence="2">
    <location>
        <begin position="19"/>
        <end position="530"/>
    </location>
</feature>
<feature type="signal peptide" evidence="2">
    <location>
        <begin position="1"/>
        <end position="18"/>
    </location>
</feature>
<dbReference type="AlphaFoldDB" id="A0A6A6TX04"/>
<evidence type="ECO:0000259" key="3">
    <source>
        <dbReference type="Pfam" id="PF13449"/>
    </source>
</evidence>
<accession>A0A6A6TX04</accession>
<keyword evidence="5" id="KW-1185">Reference proteome</keyword>
<evidence type="ECO:0000256" key="1">
    <source>
        <dbReference type="SAM" id="MobiDB-lite"/>
    </source>
</evidence>
<dbReference type="SUPFAM" id="SSF82171">
    <property type="entry name" value="DPP6 N-terminal domain-like"/>
    <property type="match status" value="1"/>
</dbReference>
<dbReference type="Proteomes" id="UP000799302">
    <property type="component" value="Unassembled WGS sequence"/>
</dbReference>
<dbReference type="OrthoDB" id="425936at2759"/>
<evidence type="ECO:0000256" key="2">
    <source>
        <dbReference type="SAM" id="SignalP"/>
    </source>
</evidence>
<dbReference type="InterPro" id="IPR027372">
    <property type="entry name" value="Phytase-like_dom"/>
</dbReference>